<dbReference type="EMBL" id="UINC01070591">
    <property type="protein sequence ID" value="SVC04862.1"/>
    <property type="molecule type" value="Genomic_DNA"/>
</dbReference>
<organism evidence="2">
    <name type="scientific">marine metagenome</name>
    <dbReference type="NCBI Taxonomy" id="408172"/>
    <lineage>
        <taxon>unclassified sequences</taxon>
        <taxon>metagenomes</taxon>
        <taxon>ecological metagenomes</taxon>
    </lineage>
</organism>
<keyword evidence="1" id="KW-0812">Transmembrane</keyword>
<dbReference type="AlphaFoldDB" id="A0A382J0A2"/>
<accession>A0A382J0A2</accession>
<proteinExistence type="predicted"/>
<reference evidence="2" key="1">
    <citation type="submission" date="2018-05" db="EMBL/GenBank/DDBJ databases">
        <authorList>
            <person name="Lanie J.A."/>
            <person name="Ng W.-L."/>
            <person name="Kazmierczak K.M."/>
            <person name="Andrzejewski T.M."/>
            <person name="Davidsen T.M."/>
            <person name="Wayne K.J."/>
            <person name="Tettelin H."/>
            <person name="Glass J.I."/>
            <person name="Rusch D."/>
            <person name="Podicherti R."/>
            <person name="Tsui H.-C.T."/>
            <person name="Winkler M.E."/>
        </authorList>
    </citation>
    <scope>NUCLEOTIDE SEQUENCE</scope>
</reference>
<feature type="transmembrane region" description="Helical" evidence="1">
    <location>
        <begin position="20"/>
        <end position="42"/>
    </location>
</feature>
<name>A0A382J0A2_9ZZZZ</name>
<gene>
    <name evidence="2" type="ORF">METZ01_LOCUS257716</name>
</gene>
<keyword evidence="1" id="KW-0472">Membrane</keyword>
<protein>
    <submittedName>
        <fullName evidence="2">Uncharacterized protein</fullName>
    </submittedName>
</protein>
<keyword evidence="1" id="KW-1133">Transmembrane helix</keyword>
<evidence type="ECO:0000256" key="1">
    <source>
        <dbReference type="SAM" id="Phobius"/>
    </source>
</evidence>
<feature type="non-terminal residue" evidence="2">
    <location>
        <position position="69"/>
    </location>
</feature>
<evidence type="ECO:0000313" key="2">
    <source>
        <dbReference type="EMBL" id="SVC04862.1"/>
    </source>
</evidence>
<sequence>MRKIKFSFLPGRWLDLPPKITRALLTAGAIGIILVVAGSMIGKQAGTIGIDKIIHCTAYALLGTALVLG</sequence>